<sequence>MLVFVAAIAVPFIAILGTWVKSIIDGRDRRATIAAELDILAKLSPQSGAAQKLSLSIEAQITNLVDPPQGWSLKRCLLVLFASGIPLLIALFVTRILGPDALSYRVSIAALGSAVMAVIAYTAAKRLWQREVWERNSTRP</sequence>
<evidence type="ECO:0000313" key="3">
    <source>
        <dbReference type="Proteomes" id="UP000317451"/>
    </source>
</evidence>
<feature type="transmembrane region" description="Helical" evidence="1">
    <location>
        <begin position="77"/>
        <end position="98"/>
    </location>
</feature>
<feature type="transmembrane region" description="Helical" evidence="1">
    <location>
        <begin position="6"/>
        <end position="24"/>
    </location>
</feature>
<dbReference type="KEGG" id="vg:77928556"/>
<keyword evidence="1" id="KW-1133">Transmembrane helix</keyword>
<protein>
    <submittedName>
        <fullName evidence="2">Membrane protein</fullName>
    </submittedName>
</protein>
<dbReference type="RefSeq" id="YP_010652732.1">
    <property type="nucleotide sequence ID" value="NC_070789.1"/>
</dbReference>
<dbReference type="GeneID" id="77928556"/>
<accession>A0A4Y6EGD2</accession>
<feature type="transmembrane region" description="Helical" evidence="1">
    <location>
        <begin position="104"/>
        <end position="124"/>
    </location>
</feature>
<evidence type="ECO:0000256" key="1">
    <source>
        <dbReference type="SAM" id="Phobius"/>
    </source>
</evidence>
<reference evidence="2 3" key="1">
    <citation type="submission" date="2019-04" db="EMBL/GenBank/DDBJ databases">
        <authorList>
            <person name="Akwuole F.N."/>
            <person name="Carreras A.M."/>
            <person name="Grubb S.R."/>
            <person name="Yaffe J.A."/>
            <person name="Butela K.A."/>
            <person name="Garlena R.A."/>
            <person name="Russell D.A."/>
            <person name="Pope W.H."/>
            <person name="Jacobs-Sera D."/>
            <person name="Hatfull G.F."/>
        </authorList>
    </citation>
    <scope>NUCLEOTIDE SEQUENCE [LARGE SCALE GENOMIC DNA]</scope>
</reference>
<organism evidence="2 3">
    <name type="scientific">Gordonia phage ThankyouJordi</name>
    <dbReference type="NCBI Taxonomy" id="2571252"/>
    <lineage>
        <taxon>Viruses</taxon>
        <taxon>Duplodnaviria</taxon>
        <taxon>Heunggongvirae</taxon>
        <taxon>Uroviricota</taxon>
        <taxon>Caudoviricetes</taxon>
        <taxon>Nymbaxtervirinae</taxon>
        <taxon>Nymphadoravirus</taxon>
        <taxon>Nymphadoravirus thankyoujordi</taxon>
    </lineage>
</organism>
<dbReference type="EMBL" id="MK801727">
    <property type="protein sequence ID" value="QDF17793.1"/>
    <property type="molecule type" value="Genomic_DNA"/>
</dbReference>
<evidence type="ECO:0000313" key="2">
    <source>
        <dbReference type="EMBL" id="QDF17793.1"/>
    </source>
</evidence>
<proteinExistence type="predicted"/>
<gene>
    <name evidence="2" type="primary">32</name>
    <name evidence="2" type="ORF">SEA_THANKYOUJORDI_32</name>
</gene>
<name>A0A4Y6EGD2_9CAUD</name>
<dbReference type="Proteomes" id="UP000317451">
    <property type="component" value="Segment"/>
</dbReference>
<keyword evidence="3" id="KW-1185">Reference proteome</keyword>
<keyword evidence="1" id="KW-0812">Transmembrane</keyword>
<keyword evidence="1" id="KW-0472">Membrane</keyword>